<dbReference type="EMBL" id="BK015832">
    <property type="protein sequence ID" value="DAE27224.1"/>
    <property type="molecule type" value="Genomic_DNA"/>
</dbReference>
<accession>A0A8S5R749</accession>
<protein>
    <submittedName>
        <fullName evidence="1">Tail collar fiber protein</fullName>
    </submittedName>
</protein>
<proteinExistence type="predicted"/>
<name>A0A8S5R749_9VIRU</name>
<evidence type="ECO:0000313" key="1">
    <source>
        <dbReference type="EMBL" id="DAE27224.1"/>
    </source>
</evidence>
<sequence length="436" mass="47057">MAADLAKVGAVNSILASNYVMVEIGGSIKRISVKDFMNAIQAGSLNLSQYAWGVPIYQSPSSKTSPEWGRVGNLDMWAQYKDTTGRYLLTQDGRLAKLSKTNSNYFADGTVVDETKGNIMFHSPRLYYLVKTEAVTGIPYLWLSLLPIGGHYIESPCFGAYKADVISDKLVSRSGRVPKGGLTISQFWAKARANGNDYGISCYDHRRLMMMLQLSEYGSPNCQAKIGYGVGGSVSGSFWGAASKLKTGATATLGDSCGSIPIDALADDTASKPASVNSSRVSLFGIEDSWNWQHEMTQGIYFGKSENTGQTGKEVFIYDGNRIPTDAELTTNPAGDYRKLERMDGEGYVSKMVLGEYFDLIAQSTTGGGSNNYWCDYFWRNLATGQLCLFGGVAVSGSGSGLAFVDSSSAFSYASASFGARLAYYGKTQYVNGADL</sequence>
<reference evidence="1" key="1">
    <citation type="journal article" date="2021" name="Proc. Natl. Acad. Sci. U.S.A.">
        <title>A Catalog of Tens of Thousands of Viruses from Human Metagenomes Reveals Hidden Associations with Chronic Diseases.</title>
        <authorList>
            <person name="Tisza M.J."/>
            <person name="Buck C.B."/>
        </authorList>
    </citation>
    <scope>NUCLEOTIDE SEQUENCE</scope>
    <source>
        <strain evidence="1">CtKgb28</strain>
    </source>
</reference>
<organism evidence="1">
    <name type="scientific">virus sp. ctKgb28</name>
    <dbReference type="NCBI Taxonomy" id="2826799"/>
    <lineage>
        <taxon>Viruses</taxon>
    </lineage>
</organism>